<dbReference type="EMBL" id="JAQAGZ010000003">
    <property type="protein sequence ID" value="MCZ8512110.1"/>
    <property type="molecule type" value="Genomic_DNA"/>
</dbReference>
<dbReference type="Gene3D" id="1.10.3450.10">
    <property type="entry name" value="TTHA0068-like"/>
    <property type="match status" value="1"/>
</dbReference>
<dbReference type="SUPFAM" id="SSF140663">
    <property type="entry name" value="TTHA0068-like"/>
    <property type="match status" value="1"/>
</dbReference>
<dbReference type="InterPro" id="IPR005500">
    <property type="entry name" value="DUF309"/>
</dbReference>
<dbReference type="PANTHER" id="PTHR34796:SF1">
    <property type="entry name" value="EXPRESSED PROTEIN"/>
    <property type="match status" value="1"/>
</dbReference>
<name>A0ABT4Q5Z7_9BACL</name>
<evidence type="ECO:0000313" key="1">
    <source>
        <dbReference type="EMBL" id="MCZ8512110.1"/>
    </source>
</evidence>
<evidence type="ECO:0000313" key="2">
    <source>
        <dbReference type="Proteomes" id="UP001527882"/>
    </source>
</evidence>
<accession>A0ABT4Q5Z7</accession>
<dbReference type="RefSeq" id="WP_269880496.1">
    <property type="nucleotide sequence ID" value="NZ_JAQAGZ010000003.1"/>
</dbReference>
<proteinExistence type="predicted"/>
<reference evidence="1 2" key="1">
    <citation type="submission" date="2022-12" db="EMBL/GenBank/DDBJ databases">
        <title>Draft genome sequence of Paenibacillus sp. dW9.</title>
        <authorList>
            <person name="Choi E.-W."/>
            <person name="Kim D.-U."/>
        </authorList>
    </citation>
    <scope>NUCLEOTIDE SEQUENCE [LARGE SCALE GENOMIC DNA]</scope>
    <source>
        <strain evidence="2">dW9</strain>
    </source>
</reference>
<organism evidence="1 2">
    <name type="scientific">Paenibacillus gyeongsangnamensis</name>
    <dbReference type="NCBI Taxonomy" id="3388067"/>
    <lineage>
        <taxon>Bacteria</taxon>
        <taxon>Bacillati</taxon>
        <taxon>Bacillota</taxon>
        <taxon>Bacilli</taxon>
        <taxon>Bacillales</taxon>
        <taxon>Paenibacillaceae</taxon>
        <taxon>Paenibacillus</taxon>
    </lineage>
</organism>
<comment type="caution">
    <text evidence="1">The sequence shown here is derived from an EMBL/GenBank/DDBJ whole genome shotgun (WGS) entry which is preliminary data.</text>
</comment>
<gene>
    <name evidence="1" type="ORF">O9H85_06650</name>
</gene>
<keyword evidence="2" id="KW-1185">Reference proteome</keyword>
<dbReference type="Pfam" id="PF03745">
    <property type="entry name" value="DUF309"/>
    <property type="match status" value="1"/>
</dbReference>
<dbReference type="PANTHER" id="PTHR34796">
    <property type="entry name" value="EXPRESSED PROTEIN"/>
    <property type="match status" value="1"/>
</dbReference>
<protein>
    <submittedName>
        <fullName evidence="1">DUF309 domain-containing protein</fullName>
    </submittedName>
</protein>
<dbReference type="InterPro" id="IPR023203">
    <property type="entry name" value="TTHA0068_sf"/>
</dbReference>
<dbReference type="Proteomes" id="UP001527882">
    <property type="component" value="Unassembled WGS sequence"/>
</dbReference>
<sequence>MTQYDRLYVQFIYYFNFERDYFECHEVMEELWLEEGRDPLYQGLLQVAVGLYHYRNGNPNGSVKLFTAGLEKLNGFGGIELGIDLKRLREDSERYLDKLHKREKEPFEFYDLDIRIVDDRLVQAVEALRQHPPEEHGEEN</sequence>